<evidence type="ECO:0000313" key="2">
    <source>
        <dbReference type="EMBL" id="OAG13246.1"/>
    </source>
</evidence>
<evidence type="ECO:0000256" key="1">
    <source>
        <dbReference type="SAM" id="MobiDB-lite"/>
    </source>
</evidence>
<evidence type="ECO:0000313" key="3">
    <source>
        <dbReference type="Proteomes" id="UP000077248"/>
    </source>
</evidence>
<dbReference type="RefSeq" id="XP_018378667.1">
    <property type="nucleotide sequence ID" value="XM_018530102.1"/>
</dbReference>
<gene>
    <name evidence="2" type="ORF">CC77DRAFT_1100903</name>
</gene>
<feature type="region of interest" description="Disordered" evidence="1">
    <location>
        <begin position="1"/>
        <end position="21"/>
    </location>
</feature>
<sequence>MSASLSSITSGETQPTPTACSPNIAPNGINVTGLVGQICQVNVPPSEVNITSCCDSGAEVRLQDNCTQWCEVNDGGDFFDCINDMTDPSYPFLSGPCQIVGEDATVTVSSTVTGVTPTTSTSEGMSQSTEEVSASTTGSGGGAETTETPEEGTAAGNLGEYQLRIVVLALAATLSILAIL</sequence>
<dbReference type="AlphaFoldDB" id="A0A177D187"/>
<accession>A0A177D187</accession>
<dbReference type="KEGG" id="aalt:CC77DRAFT_1100903"/>
<dbReference type="GeneID" id="29115696"/>
<feature type="compositionally biased region" description="Low complexity" evidence="1">
    <location>
        <begin position="115"/>
        <end position="137"/>
    </location>
</feature>
<dbReference type="VEuPathDB" id="FungiDB:CC77DRAFT_1100903"/>
<dbReference type="EMBL" id="KV441517">
    <property type="protein sequence ID" value="OAG13246.1"/>
    <property type="molecule type" value="Genomic_DNA"/>
</dbReference>
<name>A0A177D187_ALTAL</name>
<reference evidence="2 3" key="1">
    <citation type="submission" date="2016-05" db="EMBL/GenBank/DDBJ databases">
        <title>Comparative analysis of secretome profiles of manganese(II)-oxidizing ascomycete fungi.</title>
        <authorList>
            <consortium name="DOE Joint Genome Institute"/>
            <person name="Zeiner C.A."/>
            <person name="Purvine S.O."/>
            <person name="Zink E.M."/>
            <person name="Wu S."/>
            <person name="Pasa-Tolic L."/>
            <person name="Chaput D.L."/>
            <person name="Haridas S."/>
            <person name="Grigoriev I.V."/>
            <person name="Santelli C.M."/>
            <person name="Hansel C.M."/>
        </authorList>
    </citation>
    <scope>NUCLEOTIDE SEQUENCE [LARGE SCALE GENOMIC DNA]</scope>
    <source>
        <strain evidence="2 3">SRC1lrK2f</strain>
    </source>
</reference>
<dbReference type="Proteomes" id="UP000077248">
    <property type="component" value="Unassembled WGS sequence"/>
</dbReference>
<feature type="region of interest" description="Disordered" evidence="1">
    <location>
        <begin position="115"/>
        <end position="154"/>
    </location>
</feature>
<keyword evidence="3" id="KW-1185">Reference proteome</keyword>
<proteinExistence type="predicted"/>
<organism evidence="2 3">
    <name type="scientific">Alternaria alternata</name>
    <name type="common">Alternaria rot fungus</name>
    <name type="synonym">Torula alternata</name>
    <dbReference type="NCBI Taxonomy" id="5599"/>
    <lineage>
        <taxon>Eukaryota</taxon>
        <taxon>Fungi</taxon>
        <taxon>Dikarya</taxon>
        <taxon>Ascomycota</taxon>
        <taxon>Pezizomycotina</taxon>
        <taxon>Dothideomycetes</taxon>
        <taxon>Pleosporomycetidae</taxon>
        <taxon>Pleosporales</taxon>
        <taxon>Pleosporineae</taxon>
        <taxon>Pleosporaceae</taxon>
        <taxon>Alternaria</taxon>
        <taxon>Alternaria sect. Alternaria</taxon>
        <taxon>Alternaria alternata complex</taxon>
    </lineage>
</organism>
<protein>
    <submittedName>
        <fullName evidence="2">Uncharacterized protein</fullName>
    </submittedName>
</protein>